<keyword evidence="3" id="KW-1185">Reference proteome</keyword>
<dbReference type="OMA" id="PREEGCG"/>
<feature type="region of interest" description="Disordered" evidence="1">
    <location>
        <begin position="71"/>
        <end position="109"/>
    </location>
</feature>
<dbReference type="Proteomes" id="UP000054558">
    <property type="component" value="Unassembled WGS sequence"/>
</dbReference>
<gene>
    <name evidence="2" type="ORF">KFL_004200050</name>
</gene>
<name>A0A1Y1IFT0_KLENI</name>
<reference evidence="2 3" key="1">
    <citation type="journal article" date="2014" name="Nat. Commun.">
        <title>Klebsormidium flaccidum genome reveals primary factors for plant terrestrial adaptation.</title>
        <authorList>
            <person name="Hori K."/>
            <person name="Maruyama F."/>
            <person name="Fujisawa T."/>
            <person name="Togashi T."/>
            <person name="Yamamoto N."/>
            <person name="Seo M."/>
            <person name="Sato S."/>
            <person name="Yamada T."/>
            <person name="Mori H."/>
            <person name="Tajima N."/>
            <person name="Moriyama T."/>
            <person name="Ikeuchi M."/>
            <person name="Watanabe M."/>
            <person name="Wada H."/>
            <person name="Kobayashi K."/>
            <person name="Saito M."/>
            <person name="Masuda T."/>
            <person name="Sasaki-Sekimoto Y."/>
            <person name="Mashiguchi K."/>
            <person name="Awai K."/>
            <person name="Shimojima M."/>
            <person name="Masuda S."/>
            <person name="Iwai M."/>
            <person name="Nobusawa T."/>
            <person name="Narise T."/>
            <person name="Kondo S."/>
            <person name="Saito H."/>
            <person name="Sato R."/>
            <person name="Murakawa M."/>
            <person name="Ihara Y."/>
            <person name="Oshima-Yamada Y."/>
            <person name="Ohtaka K."/>
            <person name="Satoh M."/>
            <person name="Sonobe K."/>
            <person name="Ishii M."/>
            <person name="Ohtani R."/>
            <person name="Kanamori-Sato M."/>
            <person name="Honoki R."/>
            <person name="Miyazaki D."/>
            <person name="Mochizuki H."/>
            <person name="Umetsu J."/>
            <person name="Higashi K."/>
            <person name="Shibata D."/>
            <person name="Kamiya Y."/>
            <person name="Sato N."/>
            <person name="Nakamura Y."/>
            <person name="Tabata S."/>
            <person name="Ida S."/>
            <person name="Kurokawa K."/>
            <person name="Ohta H."/>
        </authorList>
    </citation>
    <scope>NUCLEOTIDE SEQUENCE [LARGE SCALE GENOMIC DNA]</scope>
    <source>
        <strain evidence="2 3">NIES-2285</strain>
    </source>
</reference>
<dbReference type="PANTHER" id="PTHR20835:SF0">
    <property type="entry name" value="E3 UBIQUITIN-PROTEIN LIGASE PPP1R11"/>
    <property type="match status" value="1"/>
</dbReference>
<organism evidence="2 3">
    <name type="scientific">Klebsormidium nitens</name>
    <name type="common">Green alga</name>
    <name type="synonym">Ulothrix nitens</name>
    <dbReference type="NCBI Taxonomy" id="105231"/>
    <lineage>
        <taxon>Eukaryota</taxon>
        <taxon>Viridiplantae</taxon>
        <taxon>Streptophyta</taxon>
        <taxon>Klebsormidiophyceae</taxon>
        <taxon>Klebsormidiales</taxon>
        <taxon>Klebsormidiaceae</taxon>
        <taxon>Klebsormidium</taxon>
    </lineage>
</organism>
<dbReference type="Pfam" id="PF07491">
    <property type="entry name" value="PPI_Ypi1"/>
    <property type="match status" value="1"/>
</dbReference>
<dbReference type="PANTHER" id="PTHR20835">
    <property type="entry name" value="E3 UBIQUITIN-PROTEIN LIGASE PPP1R11-RELATED"/>
    <property type="match status" value="1"/>
</dbReference>
<dbReference type="AlphaFoldDB" id="A0A1Y1IFT0"/>
<dbReference type="GO" id="GO:0005634">
    <property type="term" value="C:nucleus"/>
    <property type="evidence" value="ECO:0000318"/>
    <property type="project" value="GO_Central"/>
</dbReference>
<feature type="compositionally biased region" description="Basic and acidic residues" evidence="1">
    <location>
        <begin position="82"/>
        <end position="109"/>
    </location>
</feature>
<dbReference type="STRING" id="105231.A0A1Y1IFT0"/>
<feature type="compositionally biased region" description="Polar residues" evidence="1">
    <location>
        <begin position="1"/>
        <end position="19"/>
    </location>
</feature>
<dbReference type="GO" id="GO:0004865">
    <property type="term" value="F:protein serine/threonine phosphatase inhibitor activity"/>
    <property type="evidence" value="ECO:0000318"/>
    <property type="project" value="GO_Central"/>
</dbReference>
<dbReference type="OrthoDB" id="307488at2759"/>
<dbReference type="GO" id="GO:0008157">
    <property type="term" value="F:protein phosphatase 1 binding"/>
    <property type="evidence" value="ECO:0000318"/>
    <property type="project" value="GO_Central"/>
</dbReference>
<evidence type="ECO:0000313" key="3">
    <source>
        <dbReference type="Proteomes" id="UP000054558"/>
    </source>
</evidence>
<evidence type="ECO:0000313" key="2">
    <source>
        <dbReference type="EMBL" id="GAQ88349.1"/>
    </source>
</evidence>
<dbReference type="EMBL" id="DF237369">
    <property type="protein sequence ID" value="GAQ88349.1"/>
    <property type="molecule type" value="Genomic_DNA"/>
</dbReference>
<accession>A0A1Y1IFT0</accession>
<evidence type="ECO:0000256" key="1">
    <source>
        <dbReference type="SAM" id="MobiDB-lite"/>
    </source>
</evidence>
<feature type="region of interest" description="Disordered" evidence="1">
    <location>
        <begin position="1"/>
        <end position="49"/>
    </location>
</feature>
<sequence>MEGANASAQPAVVTQTVTAEPSGAAGHHQEERVTLRLAPRRKKKVSWKGDTIDNEHLNKKSSKKCCIFQKQKAFDESSSDDNSDHECEHHQHKPPDRDKEPVRESEATS</sequence>
<protein>
    <submittedName>
        <fullName evidence="2">Protein phosphatase 1 regulatory subunit 11</fullName>
    </submittedName>
</protein>
<dbReference type="InterPro" id="IPR011107">
    <property type="entry name" value="PPI_Ypi1"/>
</dbReference>
<proteinExistence type="predicted"/>